<evidence type="ECO:0000313" key="6">
    <source>
        <dbReference type="Proteomes" id="UP000566324"/>
    </source>
</evidence>
<feature type="region of interest" description="Disordered" evidence="1">
    <location>
        <begin position="227"/>
        <end position="249"/>
    </location>
</feature>
<dbReference type="InterPro" id="IPR032623">
    <property type="entry name" value="FecR_N"/>
</dbReference>
<feature type="domain" description="FecR protein" evidence="3">
    <location>
        <begin position="123"/>
        <end position="208"/>
    </location>
</feature>
<dbReference type="Pfam" id="PF16220">
    <property type="entry name" value="DUF4880"/>
    <property type="match status" value="1"/>
</dbReference>
<dbReference type="GO" id="GO:0016989">
    <property type="term" value="F:sigma factor antagonist activity"/>
    <property type="evidence" value="ECO:0007669"/>
    <property type="project" value="TreeGrafter"/>
</dbReference>
<dbReference type="AlphaFoldDB" id="A0A7W7B271"/>
<accession>A0A7W7B271</accession>
<dbReference type="PANTHER" id="PTHR30273:SF2">
    <property type="entry name" value="PROTEIN FECR"/>
    <property type="match status" value="1"/>
</dbReference>
<dbReference type="Proteomes" id="UP000566324">
    <property type="component" value="Unassembled WGS sequence"/>
</dbReference>
<organism evidence="5 6">
    <name type="scientific">Sphingosinicella soli</name>
    <dbReference type="NCBI Taxonomy" id="333708"/>
    <lineage>
        <taxon>Bacteria</taxon>
        <taxon>Pseudomonadati</taxon>
        <taxon>Pseudomonadota</taxon>
        <taxon>Alphaproteobacteria</taxon>
        <taxon>Sphingomonadales</taxon>
        <taxon>Sphingosinicellaceae</taxon>
        <taxon>Sphingosinicella</taxon>
    </lineage>
</organism>
<keyword evidence="2" id="KW-1133">Transmembrane helix</keyword>
<feature type="transmembrane region" description="Helical" evidence="2">
    <location>
        <begin position="90"/>
        <end position="113"/>
    </location>
</feature>
<keyword evidence="2" id="KW-0472">Membrane</keyword>
<feature type="domain" description="FecR N-terminal" evidence="4">
    <location>
        <begin position="12"/>
        <end position="52"/>
    </location>
</feature>
<evidence type="ECO:0000313" key="5">
    <source>
        <dbReference type="EMBL" id="MBB4632650.1"/>
    </source>
</evidence>
<dbReference type="PANTHER" id="PTHR30273">
    <property type="entry name" value="PERIPLASMIC SIGNAL SENSOR AND SIGMA FACTOR ACTIVATOR FECR-RELATED"/>
    <property type="match status" value="1"/>
</dbReference>
<keyword evidence="2 5" id="KW-0812">Transmembrane</keyword>
<comment type="caution">
    <text evidence="5">The sequence shown here is derived from an EMBL/GenBank/DDBJ whole genome shotgun (WGS) entry which is preliminary data.</text>
</comment>
<dbReference type="PIRSF" id="PIRSF018266">
    <property type="entry name" value="FecR"/>
    <property type="match status" value="1"/>
</dbReference>
<evidence type="ECO:0000256" key="2">
    <source>
        <dbReference type="SAM" id="Phobius"/>
    </source>
</evidence>
<gene>
    <name evidence="5" type="ORF">GGQ98_002277</name>
</gene>
<evidence type="ECO:0000259" key="3">
    <source>
        <dbReference type="Pfam" id="PF04773"/>
    </source>
</evidence>
<dbReference type="Pfam" id="PF04773">
    <property type="entry name" value="FecR"/>
    <property type="match status" value="1"/>
</dbReference>
<dbReference type="EMBL" id="JACHNZ010000025">
    <property type="protein sequence ID" value="MBB4632650.1"/>
    <property type="molecule type" value="Genomic_DNA"/>
</dbReference>
<dbReference type="Gene3D" id="2.60.120.1440">
    <property type="match status" value="1"/>
</dbReference>
<dbReference type="RefSeq" id="WP_184069545.1">
    <property type="nucleotide sequence ID" value="NZ_JACHNZ010000025.1"/>
</dbReference>
<evidence type="ECO:0000259" key="4">
    <source>
        <dbReference type="Pfam" id="PF16220"/>
    </source>
</evidence>
<keyword evidence="6" id="KW-1185">Reference proteome</keyword>
<dbReference type="InterPro" id="IPR012373">
    <property type="entry name" value="Ferrdict_sens_TM"/>
</dbReference>
<protein>
    <submittedName>
        <fullName evidence="5">Transmembrane sensor</fullName>
    </submittedName>
</protein>
<dbReference type="InterPro" id="IPR006860">
    <property type="entry name" value="FecR"/>
</dbReference>
<proteinExistence type="predicted"/>
<evidence type="ECO:0000256" key="1">
    <source>
        <dbReference type="SAM" id="MobiDB-lite"/>
    </source>
</evidence>
<name>A0A7W7B271_9SPHN</name>
<sequence length="329" mass="34601">MASNGVTNGINEEAVRWAVELAYGEMTAEDEARLEAWLAADTRHRGAFARARAWMRATDDAVAGASHESWAEGPGLVSRRRSVFARNRKIAPGVAALAACLVAIVSVGGPALLSAQRSAHAPAREVVKLNDGSVATLSADANIEVALSADHRRVTLLAGEATFQVAKDKARPFVVRSGDVYAQATGTTYSVRRMGPTGGTIKVTEGSVLVWPRDERDQAVLLQAGGMVTLDPGPKKPSDVPTASASPQLPPPELAQISLDNVSIKSAVARFNRVNSTKIVITDPAIEDMTIIGLYKANDPEQFAHAVAAVAGGSVEHGREGIVINSKSN</sequence>
<reference evidence="5 6" key="1">
    <citation type="submission" date="2020-08" db="EMBL/GenBank/DDBJ databases">
        <title>Genomic Encyclopedia of Type Strains, Phase IV (KMG-IV): sequencing the most valuable type-strain genomes for metagenomic binning, comparative biology and taxonomic classification.</title>
        <authorList>
            <person name="Goeker M."/>
        </authorList>
    </citation>
    <scope>NUCLEOTIDE SEQUENCE [LARGE SCALE GENOMIC DNA]</scope>
    <source>
        <strain evidence="5 6">DSM 17328</strain>
    </source>
</reference>